<keyword evidence="3" id="KW-0862">Zinc</keyword>
<dbReference type="InterPro" id="IPR010158">
    <property type="entry name" value="Amidase_Cbmase"/>
</dbReference>
<dbReference type="RefSeq" id="WP_134084944.1">
    <property type="nucleotide sequence ID" value="NZ_SOQX01000007.1"/>
</dbReference>
<evidence type="ECO:0000256" key="1">
    <source>
        <dbReference type="ARBA" id="ARBA00006153"/>
    </source>
</evidence>
<reference evidence="5 6" key="1">
    <citation type="submission" date="2019-03" db="EMBL/GenBank/DDBJ databases">
        <title>Genomic Encyclopedia of Type Strains, Phase IV (KMG-IV): sequencing the most valuable type-strain genomes for metagenomic binning, comparative biology and taxonomic classification.</title>
        <authorList>
            <person name="Goeker M."/>
        </authorList>
    </citation>
    <scope>NUCLEOTIDE SEQUENCE [LARGE SCALE GENOMIC DNA]</scope>
    <source>
        <strain evidence="5 6">DSM 16326</strain>
    </source>
</reference>
<feature type="binding site" evidence="3">
    <location>
        <position position="81"/>
    </location>
    <ligand>
        <name>Zn(2+)</name>
        <dbReference type="ChEBI" id="CHEBI:29105"/>
        <label>1</label>
    </ligand>
</feature>
<dbReference type="AlphaFoldDB" id="A0A4R8IHH7"/>
<sequence length="414" mass="45279">MTLSINTTRLQQDIETLSAIGRREDHGLYRMAFTEGDMEGRAWFKQQLEEAGLEVYEDGAANIHGRLNWDDETPAVVTGSHLDTVPAAGHLDGALGVLVGLECLRCIKEQNLPLRHPLEVISFTDEEGRFGGMAGSQAIAGQLTPESIHQAVDLDGVTLSEAMQQNGYDAMHALHARYRPEAIHAFVELHIEQGPILDQMGLSVGVVDAIAGLFKWEVSLIGTANHAGTTPMHMRNDAFQGLAEFSSEIQRILEENGSARSVATIGRVDIKPGAPNVVPGRVEFSLEARDTDAHTLEDLQHAFRKALSAIARRRNLMFEFKILSEIDPVKCDLGLVNDLEEVAKQLKHEPLIMASGAAHDTQMMARIARAAMVFVPSKGGRSHSSAEWTELVDIERGANVMLNALYKIAGEQQV</sequence>
<organism evidence="5 6">
    <name type="scientific">Thiohalophilus thiocyanatoxydans</name>
    <dbReference type="NCBI Taxonomy" id="381308"/>
    <lineage>
        <taxon>Bacteria</taxon>
        <taxon>Pseudomonadati</taxon>
        <taxon>Pseudomonadota</taxon>
        <taxon>Gammaproteobacteria</taxon>
        <taxon>Thiohalomonadales</taxon>
        <taxon>Thiohalophilaceae</taxon>
        <taxon>Thiohalophilus</taxon>
    </lineage>
</organism>
<dbReference type="Pfam" id="PF07687">
    <property type="entry name" value="M20_dimer"/>
    <property type="match status" value="1"/>
</dbReference>
<dbReference type="PANTHER" id="PTHR32494:SF5">
    <property type="entry name" value="ALLANTOATE AMIDOHYDROLASE"/>
    <property type="match status" value="1"/>
</dbReference>
<keyword evidence="3" id="KW-0479">Metal-binding</keyword>
<evidence type="ECO:0000313" key="5">
    <source>
        <dbReference type="EMBL" id="TDX99677.1"/>
    </source>
</evidence>
<evidence type="ECO:0000256" key="2">
    <source>
        <dbReference type="ARBA" id="ARBA00022801"/>
    </source>
</evidence>
<dbReference type="SUPFAM" id="SSF55031">
    <property type="entry name" value="Bacterial exopeptidase dimerisation domain"/>
    <property type="match status" value="1"/>
</dbReference>
<feature type="binding site" evidence="3">
    <location>
        <position position="127"/>
    </location>
    <ligand>
        <name>Zn(2+)</name>
        <dbReference type="ChEBI" id="CHEBI:29105"/>
        <label>2</label>
    </ligand>
</feature>
<dbReference type="GO" id="GO:0016813">
    <property type="term" value="F:hydrolase activity, acting on carbon-nitrogen (but not peptide) bonds, in linear amidines"/>
    <property type="evidence" value="ECO:0007669"/>
    <property type="project" value="InterPro"/>
</dbReference>
<feature type="binding site" evidence="3">
    <location>
        <position position="92"/>
    </location>
    <ligand>
        <name>Zn(2+)</name>
        <dbReference type="ChEBI" id="CHEBI:29105"/>
        <label>1</label>
    </ligand>
</feature>
<dbReference type="CDD" id="cd03884">
    <property type="entry name" value="M20_bAS"/>
    <property type="match status" value="1"/>
</dbReference>
<accession>A0A4R8IHH7</accession>
<feature type="binding site" evidence="3">
    <location>
        <position position="190"/>
    </location>
    <ligand>
        <name>Zn(2+)</name>
        <dbReference type="ChEBI" id="CHEBI:29105"/>
        <label>1</label>
    </ligand>
</feature>
<comment type="caution">
    <text evidence="5">The sequence shown here is derived from an EMBL/GenBank/DDBJ whole genome shotgun (WGS) entry which is preliminary data.</text>
</comment>
<dbReference type="OrthoDB" id="9808195at2"/>
<dbReference type="Gene3D" id="3.40.630.10">
    <property type="entry name" value="Zn peptidases"/>
    <property type="match status" value="1"/>
</dbReference>
<dbReference type="NCBIfam" id="TIGR01879">
    <property type="entry name" value="hydantase"/>
    <property type="match status" value="1"/>
</dbReference>
<dbReference type="EMBL" id="SOQX01000007">
    <property type="protein sequence ID" value="TDX99677.1"/>
    <property type="molecule type" value="Genomic_DNA"/>
</dbReference>
<name>A0A4R8IHH7_9GAMM</name>
<keyword evidence="6" id="KW-1185">Reference proteome</keyword>
<dbReference type="SUPFAM" id="SSF53187">
    <property type="entry name" value="Zn-dependent exopeptidases"/>
    <property type="match status" value="1"/>
</dbReference>
<feature type="domain" description="Peptidase M20 dimerisation" evidence="4">
    <location>
        <begin position="212"/>
        <end position="313"/>
    </location>
</feature>
<feature type="binding site" evidence="3">
    <location>
        <position position="383"/>
    </location>
    <ligand>
        <name>Zn(2+)</name>
        <dbReference type="ChEBI" id="CHEBI:29105"/>
        <label>2</label>
    </ligand>
</feature>
<dbReference type="InterPro" id="IPR011650">
    <property type="entry name" value="Peptidase_M20_dimer"/>
</dbReference>
<comment type="cofactor">
    <cofactor evidence="3">
        <name>Zn(2+)</name>
        <dbReference type="ChEBI" id="CHEBI:29105"/>
    </cofactor>
    <text evidence="3">Binds 2 Zn(2+) ions per subunit.</text>
</comment>
<dbReference type="InterPro" id="IPR036264">
    <property type="entry name" value="Bact_exopeptidase_dim_dom"/>
</dbReference>
<dbReference type="PANTHER" id="PTHR32494">
    <property type="entry name" value="ALLANTOATE DEIMINASE-RELATED"/>
    <property type="match status" value="1"/>
</dbReference>
<dbReference type="InterPro" id="IPR002933">
    <property type="entry name" value="Peptidase_M20"/>
</dbReference>
<dbReference type="Pfam" id="PF01546">
    <property type="entry name" value="Peptidase_M20"/>
    <property type="match status" value="1"/>
</dbReference>
<evidence type="ECO:0000313" key="6">
    <source>
        <dbReference type="Proteomes" id="UP000294914"/>
    </source>
</evidence>
<dbReference type="GO" id="GO:0046872">
    <property type="term" value="F:metal ion binding"/>
    <property type="evidence" value="ECO:0007669"/>
    <property type="project" value="UniProtKB-KW"/>
</dbReference>
<keyword evidence="2 5" id="KW-0378">Hydrolase</keyword>
<comment type="similarity">
    <text evidence="1">Belongs to the peptidase M20 family.</text>
</comment>
<dbReference type="Gene3D" id="3.30.70.360">
    <property type="match status" value="1"/>
</dbReference>
<protein>
    <submittedName>
        <fullName evidence="5">N-carbamoyl-L-amino-acid hydrolase</fullName>
    </submittedName>
</protein>
<evidence type="ECO:0000256" key="3">
    <source>
        <dbReference type="PIRSR" id="PIRSR001235-1"/>
    </source>
</evidence>
<feature type="binding site" evidence="3">
    <location>
        <position position="92"/>
    </location>
    <ligand>
        <name>Zn(2+)</name>
        <dbReference type="ChEBI" id="CHEBI:29105"/>
        <label>2</label>
    </ligand>
</feature>
<dbReference type="Proteomes" id="UP000294914">
    <property type="component" value="Unassembled WGS sequence"/>
</dbReference>
<gene>
    <name evidence="5" type="ORF">EDC23_2464</name>
</gene>
<proteinExistence type="inferred from homology"/>
<evidence type="ECO:0000259" key="4">
    <source>
        <dbReference type="Pfam" id="PF07687"/>
    </source>
</evidence>
<dbReference type="PIRSF" id="PIRSF001235">
    <property type="entry name" value="Amidase_carbamoylase"/>
    <property type="match status" value="1"/>
</dbReference>
<dbReference type="NCBIfam" id="NF006771">
    <property type="entry name" value="PRK09290.1-5"/>
    <property type="match status" value="1"/>
</dbReference>